<accession>A0A9W8RRR8</accession>
<evidence type="ECO:0000256" key="3">
    <source>
        <dbReference type="ARBA" id="ARBA00022833"/>
    </source>
</evidence>
<comment type="caution">
    <text evidence="8">The sequence shown here is derived from an EMBL/GenBank/DDBJ whole genome shotgun (WGS) entry which is preliminary data.</text>
</comment>
<reference evidence="8" key="1">
    <citation type="submission" date="2022-09" db="EMBL/GenBank/DDBJ databases">
        <title>Fusarium specimens isolated from Avocado Roots.</title>
        <authorList>
            <person name="Stajich J."/>
            <person name="Roper C."/>
            <person name="Heimlech-Rivalta G."/>
        </authorList>
    </citation>
    <scope>NUCLEOTIDE SEQUENCE</scope>
    <source>
        <strain evidence="8">CF00136</strain>
    </source>
</reference>
<dbReference type="CDD" id="cd12148">
    <property type="entry name" value="fungal_TF_MHR"/>
    <property type="match status" value="1"/>
</dbReference>
<keyword evidence="3" id="KW-0862">Zinc</keyword>
<keyword evidence="7" id="KW-0539">Nucleus</keyword>
<evidence type="ECO:0000313" key="9">
    <source>
        <dbReference type="Proteomes" id="UP001152049"/>
    </source>
</evidence>
<evidence type="ECO:0000256" key="5">
    <source>
        <dbReference type="ARBA" id="ARBA00023125"/>
    </source>
</evidence>
<keyword evidence="9" id="KW-1185">Reference proteome</keyword>
<evidence type="ECO:0000256" key="1">
    <source>
        <dbReference type="ARBA" id="ARBA00004123"/>
    </source>
</evidence>
<gene>
    <name evidence="8" type="ORF">NW762_010203</name>
</gene>
<keyword evidence="4" id="KW-0805">Transcription regulation</keyword>
<dbReference type="PANTHER" id="PTHR47782">
    <property type="entry name" value="ZN(II)2CYS6 TRANSCRIPTION FACTOR (EUROFUNG)-RELATED"/>
    <property type="match status" value="1"/>
</dbReference>
<evidence type="ECO:0008006" key="10">
    <source>
        <dbReference type="Google" id="ProtNLM"/>
    </source>
</evidence>
<evidence type="ECO:0000256" key="7">
    <source>
        <dbReference type="ARBA" id="ARBA00023242"/>
    </source>
</evidence>
<sequence>MVPPRGGALSYFVTPDWYETNYNCAILHLYRVQITDTKDPAPDEIFLKCLTTAKKTCHSFRRQYFGKPMTYTWSGLNELFLAGLTYLYCLWMSPAARQASRYDQISSTCTDCTMVLVMLAERWPEAAPFRNIFEALASRTMTMLTDSQEGNQAVSTTLGVEQDMNTEGLSQWAAGISDAGISTGVDWLLSELIDEYPAPE</sequence>
<keyword evidence="6" id="KW-0804">Transcription</keyword>
<comment type="subcellular location">
    <subcellularLocation>
        <location evidence="1">Nucleus</location>
    </subcellularLocation>
</comment>
<dbReference type="GO" id="GO:0045944">
    <property type="term" value="P:positive regulation of transcription by RNA polymerase II"/>
    <property type="evidence" value="ECO:0007669"/>
    <property type="project" value="TreeGrafter"/>
</dbReference>
<dbReference type="InterPro" id="IPR052202">
    <property type="entry name" value="Yeast_MetPath_Reg"/>
</dbReference>
<dbReference type="OrthoDB" id="189997at2759"/>
<proteinExistence type="predicted"/>
<dbReference type="GO" id="GO:0043565">
    <property type="term" value="F:sequence-specific DNA binding"/>
    <property type="evidence" value="ECO:0007669"/>
    <property type="project" value="TreeGrafter"/>
</dbReference>
<evidence type="ECO:0000256" key="2">
    <source>
        <dbReference type="ARBA" id="ARBA00022723"/>
    </source>
</evidence>
<keyword evidence="2" id="KW-0479">Metal-binding</keyword>
<evidence type="ECO:0000313" key="8">
    <source>
        <dbReference type="EMBL" id="KAJ4253808.1"/>
    </source>
</evidence>
<keyword evidence="5" id="KW-0238">DNA-binding</keyword>
<evidence type="ECO:0000256" key="6">
    <source>
        <dbReference type="ARBA" id="ARBA00023163"/>
    </source>
</evidence>
<dbReference type="EMBL" id="JAOQAZ010000023">
    <property type="protein sequence ID" value="KAJ4253808.1"/>
    <property type="molecule type" value="Genomic_DNA"/>
</dbReference>
<dbReference type="GO" id="GO:0000981">
    <property type="term" value="F:DNA-binding transcription factor activity, RNA polymerase II-specific"/>
    <property type="evidence" value="ECO:0007669"/>
    <property type="project" value="TreeGrafter"/>
</dbReference>
<name>A0A9W8RRR8_9HYPO</name>
<evidence type="ECO:0000256" key="4">
    <source>
        <dbReference type="ARBA" id="ARBA00023015"/>
    </source>
</evidence>
<protein>
    <recommendedName>
        <fullName evidence="10">Transcription factor domain-containing protein</fullName>
    </recommendedName>
</protein>
<dbReference type="PANTHER" id="PTHR47782:SF12">
    <property type="entry name" value="ZN(II)2CYS6 TRANSCRIPTION FACTOR (EUROFUNG)"/>
    <property type="match status" value="1"/>
</dbReference>
<dbReference type="GO" id="GO:0046872">
    <property type="term" value="F:metal ion binding"/>
    <property type="evidence" value="ECO:0007669"/>
    <property type="project" value="UniProtKB-KW"/>
</dbReference>
<dbReference type="AlphaFoldDB" id="A0A9W8RRR8"/>
<organism evidence="8 9">
    <name type="scientific">Fusarium torreyae</name>
    <dbReference type="NCBI Taxonomy" id="1237075"/>
    <lineage>
        <taxon>Eukaryota</taxon>
        <taxon>Fungi</taxon>
        <taxon>Dikarya</taxon>
        <taxon>Ascomycota</taxon>
        <taxon>Pezizomycotina</taxon>
        <taxon>Sordariomycetes</taxon>
        <taxon>Hypocreomycetidae</taxon>
        <taxon>Hypocreales</taxon>
        <taxon>Nectriaceae</taxon>
        <taxon>Fusarium</taxon>
    </lineage>
</organism>
<dbReference type="Proteomes" id="UP001152049">
    <property type="component" value="Unassembled WGS sequence"/>
</dbReference>
<dbReference type="GO" id="GO:0005634">
    <property type="term" value="C:nucleus"/>
    <property type="evidence" value="ECO:0007669"/>
    <property type="project" value="UniProtKB-SubCell"/>
</dbReference>